<evidence type="ECO:0000259" key="1">
    <source>
        <dbReference type="Pfam" id="PF20068"/>
    </source>
</evidence>
<dbReference type="Pfam" id="PF20068">
    <property type="entry name" value="Amphi-Trp"/>
    <property type="match status" value="1"/>
</dbReference>
<sequence>MVSKTLNAEKLTREEAASRLRALADAIESGGDADVSVGNKRIRLSPRSSLAYEIGVRERSSILRGSRESITVTMDWKAASGRRSE</sequence>
<protein>
    <submittedName>
        <fullName evidence="2">Amphi-Trp domain-containing protein</fullName>
    </submittedName>
</protein>
<dbReference type="NCBIfam" id="TIGR04354">
    <property type="entry name" value="amphi-Trp"/>
    <property type="match status" value="1"/>
</dbReference>
<dbReference type="EMBL" id="FOYT01000001">
    <property type="protein sequence ID" value="SFR33485.1"/>
    <property type="molecule type" value="Genomic_DNA"/>
</dbReference>
<dbReference type="RefSeq" id="WP_089803712.1">
    <property type="nucleotide sequence ID" value="NZ_FOYT01000001.1"/>
</dbReference>
<dbReference type="InterPro" id="IPR027598">
    <property type="entry name" value="Amphi-Trp_dom"/>
</dbReference>
<reference evidence="3" key="1">
    <citation type="submission" date="2016-10" db="EMBL/GenBank/DDBJ databases">
        <authorList>
            <person name="Varghese N."/>
            <person name="Submissions S."/>
        </authorList>
    </citation>
    <scope>NUCLEOTIDE SEQUENCE [LARGE SCALE GENOMIC DNA]</scope>
    <source>
        <strain evidence="3">CGMCC 1.7736</strain>
    </source>
</reference>
<dbReference type="AlphaFoldDB" id="A0A1I6FU67"/>
<evidence type="ECO:0000313" key="2">
    <source>
        <dbReference type="EMBL" id="SFR33485.1"/>
    </source>
</evidence>
<organism evidence="2 3">
    <name type="scientific">Halogeometricum rufum</name>
    <dbReference type="NCBI Taxonomy" id="553469"/>
    <lineage>
        <taxon>Archaea</taxon>
        <taxon>Methanobacteriati</taxon>
        <taxon>Methanobacteriota</taxon>
        <taxon>Stenosarchaea group</taxon>
        <taxon>Halobacteria</taxon>
        <taxon>Halobacteriales</taxon>
        <taxon>Haloferacaceae</taxon>
        <taxon>Halogeometricum</taxon>
    </lineage>
</organism>
<keyword evidence="3" id="KW-1185">Reference proteome</keyword>
<proteinExistence type="predicted"/>
<accession>A0A1I6FU67</accession>
<name>A0A1I6FU67_9EURY</name>
<feature type="domain" description="Amphi-Trp" evidence="1">
    <location>
        <begin position="9"/>
        <end position="81"/>
    </location>
</feature>
<gene>
    <name evidence="2" type="ORF">SAMN04487947_0011</name>
</gene>
<dbReference type="OrthoDB" id="282103at2157"/>
<dbReference type="Proteomes" id="UP000198531">
    <property type="component" value="Unassembled WGS sequence"/>
</dbReference>
<evidence type="ECO:0000313" key="3">
    <source>
        <dbReference type="Proteomes" id="UP000198531"/>
    </source>
</evidence>